<name>A0ABW3SYR4_9CAUL</name>
<sequence>MPDIASLVVKVDATQAQGASAALERVAAAGGRAEAQAGRLGSSSARAASSLAEMGQAVREADAAMSEMVRETARVVQAQTEIATGWEGVAAAWHENDFVREYQTATGALDKSRGAAKLTANEMLNLSRQFSDIGVTAAMGMNPLMILVQQGPQIADTLSLAAQRGVSASEAFKIMAAEAWGAVAPIAPFVAGAAALAAVLGGGLLIATHEINKANGDLTKGLGLTEKQMEKVKNKGVTMGDVLKGTFKYVAESLSREFAPQLEWMHKALSATYQFMLNATKAAISAIVGAWGGVGAAISAAFKGQDMGVAFVEGYQKAVAGLPKMYADLSASIVGVAQARIKEEAGTSKATKALKDHTKAVKEAVAANGNLVDGIVEADMSKAHWMIDEIKVASVDGLSNIAAQASKSWGEAMTNDEAAFNASLDGMKDSFRNFFEQIVVEGKANWKSLLGSLLNNWQAAFEKMQTSTGLLSKGLGLVVSSLGKAAGSVSTSVGTAIGQAAGLGTGNGTADMLLGVGGAAVGTMFAGTSANLALAGTVGTALGAGTLGAGVATLLSSAAVLGPIAAIAALAVGTLFKSKPSNNGALATFNGDTFDISGSKRTDETTQMAQAAANGILQGQSILQAAGIKLATTVKSIDIGTRDATDIILSDGRALTSAVGDAAAAAETALKGILQGATYASDAQKKLVESMLAAGKGFDAIAQSLQDYQAAQGFTDNIVAQIKAITDPSGAELDQLLASQKAQRDSLKGLADAGYLTADQFAEASKQLGILEGLQLDNLFKGMAGAGGALATKVDEARQSLSDAYDAQSQSLKDLIGRFSALSDSLRKFRASLDTSGLGGLSPEDRYASTKSAFEDVARRAKLGDETALGQLQDVSQAYLEASKDYYASTEPYFRDLAAVKEALQGAQDTADRTVANAEAQLTELQKMVTGLLDVKAATLTVADAVKALNGALAAQAAALQAAQARLEVSTSTSATASTFNGAGYLSANPDVAAAYQDYLAGTGPYSWAYSAGLTAEQFAKAHYDMQGQSEGRTGYATGAVVTRPISLGDSGVAGEAGPEGILPLANVNGRLGVRASINQGSDQETKDLLRQILTEMRASNTLGSAAAKQTLDKLDALAANGEAQIRKLARQ</sequence>
<dbReference type="EMBL" id="JBHTLQ010000006">
    <property type="protein sequence ID" value="MFD1189756.1"/>
    <property type="molecule type" value="Genomic_DNA"/>
</dbReference>
<protein>
    <submittedName>
        <fullName evidence="3">Phage tail length tape measure family protein</fullName>
    </submittedName>
</protein>
<evidence type="ECO:0000256" key="1">
    <source>
        <dbReference type="SAM" id="Coils"/>
    </source>
</evidence>
<keyword evidence="4" id="KW-1185">Reference proteome</keyword>
<dbReference type="RefSeq" id="WP_377352694.1">
    <property type="nucleotide sequence ID" value="NZ_JBHTLQ010000006.1"/>
</dbReference>
<gene>
    <name evidence="3" type="ORF">ACFQ27_04120</name>
</gene>
<dbReference type="Pfam" id="PF06791">
    <property type="entry name" value="TMP_2"/>
    <property type="match status" value="1"/>
</dbReference>
<evidence type="ECO:0000259" key="2">
    <source>
        <dbReference type="Pfam" id="PF06791"/>
    </source>
</evidence>
<accession>A0ABW3SYR4</accession>
<evidence type="ECO:0000313" key="4">
    <source>
        <dbReference type="Proteomes" id="UP001597216"/>
    </source>
</evidence>
<comment type="caution">
    <text evidence="3">The sequence shown here is derived from an EMBL/GenBank/DDBJ whole genome shotgun (WGS) entry which is preliminary data.</text>
</comment>
<dbReference type="Proteomes" id="UP001597216">
    <property type="component" value="Unassembled WGS sequence"/>
</dbReference>
<keyword evidence="1" id="KW-0175">Coiled coil</keyword>
<proteinExistence type="predicted"/>
<dbReference type="InterPro" id="IPR009628">
    <property type="entry name" value="Phage_tape_measure_N"/>
</dbReference>
<feature type="domain" description="Bacteriophage tail tape measure N-terminal" evidence="2">
    <location>
        <begin position="115"/>
        <end position="232"/>
    </location>
</feature>
<organism evidence="3 4">
    <name type="scientific">Phenylobacterium conjunctum</name>
    <dbReference type="NCBI Taxonomy" id="1298959"/>
    <lineage>
        <taxon>Bacteria</taxon>
        <taxon>Pseudomonadati</taxon>
        <taxon>Pseudomonadota</taxon>
        <taxon>Alphaproteobacteria</taxon>
        <taxon>Caulobacterales</taxon>
        <taxon>Caulobacteraceae</taxon>
        <taxon>Phenylobacterium</taxon>
    </lineage>
</organism>
<evidence type="ECO:0000313" key="3">
    <source>
        <dbReference type="EMBL" id="MFD1189756.1"/>
    </source>
</evidence>
<feature type="coiled-coil region" evidence="1">
    <location>
        <begin position="908"/>
        <end position="935"/>
    </location>
</feature>
<reference evidence="4" key="1">
    <citation type="journal article" date="2019" name="Int. J. Syst. Evol. Microbiol.">
        <title>The Global Catalogue of Microorganisms (GCM) 10K type strain sequencing project: providing services to taxonomists for standard genome sequencing and annotation.</title>
        <authorList>
            <consortium name="The Broad Institute Genomics Platform"/>
            <consortium name="The Broad Institute Genome Sequencing Center for Infectious Disease"/>
            <person name="Wu L."/>
            <person name="Ma J."/>
        </authorList>
    </citation>
    <scope>NUCLEOTIDE SEQUENCE [LARGE SCALE GENOMIC DNA]</scope>
    <source>
        <strain evidence="4">CCUG 55074</strain>
    </source>
</reference>